<dbReference type="PANTHER" id="PTHR11995">
    <property type="entry name" value="NADH DEHYDROGENASE"/>
    <property type="match status" value="1"/>
</dbReference>
<dbReference type="GO" id="GO:0046872">
    <property type="term" value="F:metal ion binding"/>
    <property type="evidence" value="ECO:0007669"/>
    <property type="project" value="UniProtKB-KW"/>
</dbReference>
<dbReference type="SUPFAM" id="SSF56770">
    <property type="entry name" value="HydA/Nqo6-like"/>
    <property type="match status" value="1"/>
</dbReference>
<dbReference type="Gene3D" id="3.40.50.12280">
    <property type="match status" value="1"/>
</dbReference>
<evidence type="ECO:0000313" key="5">
    <source>
        <dbReference type="Proteomes" id="UP000001400"/>
    </source>
</evidence>
<dbReference type="KEGG" id="abi:Aboo_0377"/>
<evidence type="ECO:0000256" key="1">
    <source>
        <dbReference type="ARBA" id="ARBA00009173"/>
    </source>
</evidence>
<name>B5IDV7_ACIB4</name>
<dbReference type="NCBIfam" id="NF005012">
    <property type="entry name" value="PRK06411.1"/>
    <property type="match status" value="1"/>
</dbReference>
<dbReference type="GO" id="GO:0051539">
    <property type="term" value="F:4 iron, 4 sulfur cluster binding"/>
    <property type="evidence" value="ECO:0007669"/>
    <property type="project" value="UniProtKB-KW"/>
</dbReference>
<dbReference type="Proteomes" id="UP000001400">
    <property type="component" value="Chromosome"/>
</dbReference>
<keyword evidence="2" id="KW-0479">Metal-binding</keyword>
<dbReference type="PANTHER" id="PTHR11995:SF14">
    <property type="entry name" value="NADH DEHYDROGENASE [UBIQUINONE] IRON-SULFUR PROTEIN 7, MITOCHONDRIAL"/>
    <property type="match status" value="1"/>
</dbReference>
<dbReference type="HOGENOM" id="CLU_055737_7_3_2"/>
<dbReference type="STRING" id="439481.Aboo_0377"/>
<dbReference type="GO" id="GO:0015990">
    <property type="term" value="P:electron transport coupled proton transport"/>
    <property type="evidence" value="ECO:0007669"/>
    <property type="project" value="TreeGrafter"/>
</dbReference>
<dbReference type="NCBIfam" id="TIGR01957">
    <property type="entry name" value="nuoB_fam"/>
    <property type="match status" value="1"/>
</dbReference>
<proteinExistence type="inferred from homology"/>
<sequence>MNENPLPNVIPDKEWKKIQRMLSRRSLWMIHFCTGCGAMEMPPVMTSRYDMERFGIIPMATPRQADLMLVTGYVATKTLKRIVRVYEQMQDPKYVIAFGSCPINGGIYWDSYNIIKRLDKYIPVDLYIAGCMPRPEAIMDAFLKLMKDIDEGKANGWMRYRKYYDQYRRNQMKVFKRWDE</sequence>
<dbReference type="InterPro" id="IPR006137">
    <property type="entry name" value="NADH_UbQ_OxRdtase-like_20kDa"/>
</dbReference>
<dbReference type="GO" id="GO:0009060">
    <property type="term" value="P:aerobic respiration"/>
    <property type="evidence" value="ECO:0007669"/>
    <property type="project" value="TreeGrafter"/>
</dbReference>
<keyword evidence="2" id="KW-0408">Iron</keyword>
<keyword evidence="2" id="KW-0411">Iron-sulfur</keyword>
<evidence type="ECO:0000313" key="4">
    <source>
        <dbReference type="EMBL" id="ADD08188.1"/>
    </source>
</evidence>
<feature type="domain" description="NADH:ubiquinone oxidoreductase-like 20kDa subunit" evidence="3">
    <location>
        <begin position="33"/>
        <end position="145"/>
    </location>
</feature>
<dbReference type="GO" id="GO:0048038">
    <property type="term" value="F:quinone binding"/>
    <property type="evidence" value="ECO:0007669"/>
    <property type="project" value="InterPro"/>
</dbReference>
<dbReference type="GeneID" id="8827319"/>
<accession>B5IDV7</accession>
<dbReference type="InterPro" id="IPR006138">
    <property type="entry name" value="NADH_UQ_OxRdtase_20Kd_su"/>
</dbReference>
<reference evidence="4" key="1">
    <citation type="submission" date="2010-02" db="EMBL/GenBank/DDBJ databases">
        <title>Complete sequence of Aciduliprofundum boonei T469.</title>
        <authorList>
            <consortium name="US DOE Joint Genome Institute"/>
            <person name="Lucas S."/>
            <person name="Copeland A."/>
            <person name="Lapidus A."/>
            <person name="Cheng J.-F."/>
            <person name="Bruce D."/>
            <person name="Goodwin L."/>
            <person name="Pitluck S."/>
            <person name="Saunders E."/>
            <person name="Detter J.C."/>
            <person name="Han C."/>
            <person name="Tapia R."/>
            <person name="Land M."/>
            <person name="Hauser L."/>
            <person name="Kyrpides N."/>
            <person name="Mikhailova N."/>
            <person name="Flores G."/>
            <person name="Reysenbach A.-L."/>
            <person name="Woyke T."/>
        </authorList>
    </citation>
    <scope>NUCLEOTIDE SEQUENCE</scope>
    <source>
        <strain evidence="4">T469</strain>
    </source>
</reference>
<protein>
    <submittedName>
        <fullName evidence="4">NADH-quinone oxidoreductase, B subunit</fullName>
    </submittedName>
</protein>
<organism evidence="4 5">
    <name type="scientific">Aciduliprofundum boonei (strain DSM 19572 / T469)</name>
    <dbReference type="NCBI Taxonomy" id="439481"/>
    <lineage>
        <taxon>Archaea</taxon>
        <taxon>Methanobacteriati</taxon>
        <taxon>Thermoplasmatota</taxon>
        <taxon>DHVE2 group</taxon>
        <taxon>Candidatus Aciduliprofundum</taxon>
    </lineage>
</organism>
<dbReference type="AlphaFoldDB" id="B5IDV7"/>
<gene>
    <name evidence="4" type="ordered locus">Aboo_0377</name>
</gene>
<dbReference type="RefSeq" id="WP_008084497.1">
    <property type="nucleotide sequence ID" value="NC_013926.1"/>
</dbReference>
<comment type="similarity">
    <text evidence="1 2">Belongs to the complex I 20 kDa subunit family.</text>
</comment>
<dbReference type="GO" id="GO:0008137">
    <property type="term" value="F:NADH dehydrogenase (ubiquinone) activity"/>
    <property type="evidence" value="ECO:0007669"/>
    <property type="project" value="InterPro"/>
</dbReference>
<evidence type="ECO:0000259" key="3">
    <source>
        <dbReference type="Pfam" id="PF01058"/>
    </source>
</evidence>
<dbReference type="EMBL" id="CP001941">
    <property type="protein sequence ID" value="ADD08188.1"/>
    <property type="molecule type" value="Genomic_DNA"/>
</dbReference>
<keyword evidence="2" id="KW-0520">NAD</keyword>
<keyword evidence="5" id="KW-1185">Reference proteome</keyword>
<dbReference type="OrthoDB" id="5740at2157"/>
<dbReference type="eggNOG" id="arCOG01554">
    <property type="taxonomic scope" value="Archaea"/>
</dbReference>
<keyword evidence="2" id="KW-0004">4Fe-4S</keyword>
<evidence type="ECO:0000256" key="2">
    <source>
        <dbReference type="RuleBase" id="RU004464"/>
    </source>
</evidence>
<dbReference type="GO" id="GO:0045271">
    <property type="term" value="C:respiratory chain complex I"/>
    <property type="evidence" value="ECO:0007669"/>
    <property type="project" value="TreeGrafter"/>
</dbReference>
<dbReference type="Pfam" id="PF01058">
    <property type="entry name" value="Oxidored_q6"/>
    <property type="match status" value="1"/>
</dbReference>